<accession>A0A9Q0NE68</accession>
<dbReference type="EMBL" id="WJQU01000001">
    <property type="protein sequence ID" value="KAJ6648647.1"/>
    <property type="molecule type" value="Genomic_DNA"/>
</dbReference>
<name>A0A9Q0NE68_9DIPT</name>
<evidence type="ECO:0000313" key="1">
    <source>
        <dbReference type="EMBL" id="KAJ6648647.1"/>
    </source>
</evidence>
<gene>
    <name evidence="1" type="ORF">Bhyg_03878</name>
</gene>
<proteinExistence type="predicted"/>
<dbReference type="AlphaFoldDB" id="A0A9Q0NE68"/>
<keyword evidence="2" id="KW-1185">Reference proteome</keyword>
<evidence type="ECO:0000313" key="2">
    <source>
        <dbReference type="Proteomes" id="UP001151699"/>
    </source>
</evidence>
<protein>
    <submittedName>
        <fullName evidence="1">Uncharacterized protein</fullName>
    </submittedName>
</protein>
<dbReference type="Proteomes" id="UP001151699">
    <property type="component" value="Chromosome A"/>
</dbReference>
<reference evidence="1" key="1">
    <citation type="submission" date="2022-07" db="EMBL/GenBank/DDBJ databases">
        <authorList>
            <person name="Trinca V."/>
            <person name="Uliana J.V.C."/>
            <person name="Torres T.T."/>
            <person name="Ward R.J."/>
            <person name="Monesi N."/>
        </authorList>
    </citation>
    <scope>NUCLEOTIDE SEQUENCE</scope>
    <source>
        <strain evidence="1">HSMRA1968</strain>
        <tissue evidence="1">Whole embryos</tissue>
    </source>
</reference>
<comment type="caution">
    <text evidence="1">The sequence shown here is derived from an EMBL/GenBank/DDBJ whole genome shotgun (WGS) entry which is preliminary data.</text>
</comment>
<organism evidence="1 2">
    <name type="scientific">Pseudolycoriella hygida</name>
    <dbReference type="NCBI Taxonomy" id="35572"/>
    <lineage>
        <taxon>Eukaryota</taxon>
        <taxon>Metazoa</taxon>
        <taxon>Ecdysozoa</taxon>
        <taxon>Arthropoda</taxon>
        <taxon>Hexapoda</taxon>
        <taxon>Insecta</taxon>
        <taxon>Pterygota</taxon>
        <taxon>Neoptera</taxon>
        <taxon>Endopterygota</taxon>
        <taxon>Diptera</taxon>
        <taxon>Nematocera</taxon>
        <taxon>Sciaroidea</taxon>
        <taxon>Sciaridae</taxon>
        <taxon>Pseudolycoriella</taxon>
    </lineage>
</organism>
<sequence length="129" mass="15000">MSYRVAPAPTRQKRPFWPTRAFGNNFDHFSQSNSVLTQQFVQLNDLFPLYNVKETIASITPVVLFKIVHLNNYSNQSVHRGVRDLFAYRQSTPILFMYQNQPIVSPSVKIHNMGYPYRRVTIVCLHGNI</sequence>